<evidence type="ECO:0000256" key="9">
    <source>
        <dbReference type="PIRSR" id="PIRSR036684-1"/>
    </source>
</evidence>
<dbReference type="SUPFAM" id="SSF53659">
    <property type="entry name" value="Isocitrate/Isopropylmalate dehydrogenase-like"/>
    <property type="match status" value="1"/>
</dbReference>
<evidence type="ECO:0000256" key="11">
    <source>
        <dbReference type="PIRSR" id="PIRSR036684-3"/>
    </source>
</evidence>
<dbReference type="InterPro" id="IPR046346">
    <property type="entry name" value="Aminoacid_DH-like_N_sf"/>
</dbReference>
<protein>
    <recommendedName>
        <fullName evidence="5">phosphate acetyltransferase</fullName>
        <ecNumber evidence="5">2.3.1.8</ecNumber>
    </recommendedName>
</protein>
<dbReference type="EMBL" id="MGDB01000139">
    <property type="protein sequence ID" value="OGL38734.1"/>
    <property type="molecule type" value="Genomic_DNA"/>
</dbReference>
<dbReference type="PIRSF" id="PIRSF036684">
    <property type="entry name" value="ME_PTA"/>
    <property type="match status" value="1"/>
</dbReference>
<feature type="binding site" evidence="10">
    <location>
        <position position="135"/>
    </location>
    <ligand>
        <name>a divalent metal cation</name>
        <dbReference type="ChEBI" id="CHEBI:60240"/>
    </ligand>
</feature>
<dbReference type="GO" id="GO:0051287">
    <property type="term" value="F:NAD binding"/>
    <property type="evidence" value="ECO:0007669"/>
    <property type="project" value="InterPro"/>
</dbReference>
<dbReference type="SMART" id="SM01274">
    <property type="entry name" value="malic"/>
    <property type="match status" value="1"/>
</dbReference>
<evidence type="ECO:0000256" key="10">
    <source>
        <dbReference type="PIRSR" id="PIRSR036684-2"/>
    </source>
</evidence>
<evidence type="ECO:0000256" key="8">
    <source>
        <dbReference type="ARBA" id="ARBA00023268"/>
    </source>
</evidence>
<dbReference type="AlphaFoldDB" id="A0A1F7RCP6"/>
<dbReference type="InterPro" id="IPR012302">
    <property type="entry name" value="Malic_NAD-bd"/>
</dbReference>
<sequence length="749" mass="82381">MIRKQDALDYHSQGRRGKIEVVATKPCATQRDLSLAYTPGVADPCNEIVKDKENAYLYTAKGNLVAVVSNGTAVLGLGNIGALAGKPVMEGKGVLFKRFADIDVFDIEVNSENPDDVIKVVKLLEPTFGGINLEDIKAPDCFYIEETLKKEMGIPVFHDDQHGTAIISGAALLNALEIVGKDISKVKVVYNGAGAAGIACAGLYLNLGVRRENIMMCDTKGVIYKGRKEGMNPYKEKFAVDTKLRTLAEAMKGADVFVGVSVKDAVSKEMVKSMNDKPIVFAMANPDPEITYNDAKSVRDDLIMATGRSDFPNQVNNVLGFPFIFRGALDVRATAINMEMKIAACHALADLAKEDVPESVSRAYGNETFHFGTNYIIPKPFDPRVLLWEATAVAKAAIDSGVAKTKIDIEEYRERLEARLGKSREVMRTIINKAKGKPKRIVFPEGEHEKILRASQILIDEKIAHPILLGREEEIKKKAEHLNLDLGKIEIINPVRSAKFDSYAAELHNLRKRNGITLVEARGMLHNPNIYGSVMVHMNDADGLVSGLTLHYPDTIRPALQIIKKRDDLNKVSGLYMMIIKEKVFFFADATVNISPSAEDLAEIAICSADLARRVNIEPRVAMLSFSNFGSTKHPFSEKVKQATEIVKKKRPDIAIDGEMQADTAVVPEIVKSTYPFCEIKEWANVLIFPDLQSGNIAYKLMQRLGGAEAIGPILMGMKKSVHVLQREAEINDIVNMASIAVVDAQGNE</sequence>
<dbReference type="FunFam" id="3.40.50.720:FF:000095">
    <property type="entry name" value="NADP-dependent malic enzyme"/>
    <property type="match status" value="1"/>
</dbReference>
<evidence type="ECO:0000259" key="13">
    <source>
        <dbReference type="SMART" id="SM01274"/>
    </source>
</evidence>
<dbReference type="Proteomes" id="UP000178526">
    <property type="component" value="Unassembled WGS sequence"/>
</dbReference>
<feature type="active site" description="Proton acceptor" evidence="9">
    <location>
        <position position="92"/>
    </location>
</feature>
<dbReference type="PANTHER" id="PTHR43237:SF4">
    <property type="entry name" value="NADP-DEPENDENT MALIC ENZYME"/>
    <property type="match status" value="1"/>
</dbReference>
<dbReference type="EC" id="2.3.1.8" evidence="5"/>
<dbReference type="InterPro" id="IPR012301">
    <property type="entry name" value="Malic_N_dom"/>
</dbReference>
<feature type="domain" description="Malic enzyme N-terminal" evidence="13">
    <location>
        <begin position="16"/>
        <end position="149"/>
    </location>
</feature>
<dbReference type="GO" id="GO:0046872">
    <property type="term" value="F:metal ion binding"/>
    <property type="evidence" value="ECO:0007669"/>
    <property type="project" value="UniProtKB-KW"/>
</dbReference>
<dbReference type="NCBIfam" id="TIGR00651">
    <property type="entry name" value="pta"/>
    <property type="match status" value="1"/>
</dbReference>
<comment type="similarity">
    <text evidence="4">In the C-terminal section; belongs to the phosphate acetyltransferase and butyryltransferase family.</text>
</comment>
<dbReference type="InterPro" id="IPR042112">
    <property type="entry name" value="P_AcTrfase_dom2"/>
</dbReference>
<keyword evidence="14" id="KW-0808">Transferase</keyword>
<dbReference type="GO" id="GO:0006108">
    <property type="term" value="P:malate metabolic process"/>
    <property type="evidence" value="ECO:0007669"/>
    <property type="project" value="InterPro"/>
</dbReference>
<keyword evidence="7" id="KW-0560">Oxidoreductase</keyword>
<reference evidence="14 15" key="1">
    <citation type="journal article" date="2016" name="Nat. Commun.">
        <title>Thousands of microbial genomes shed light on interconnected biogeochemical processes in an aquifer system.</title>
        <authorList>
            <person name="Anantharaman K."/>
            <person name="Brown C.T."/>
            <person name="Hug L.A."/>
            <person name="Sharon I."/>
            <person name="Castelle C.J."/>
            <person name="Probst A.J."/>
            <person name="Thomas B.C."/>
            <person name="Singh A."/>
            <person name="Wilkins M.J."/>
            <person name="Karaoz U."/>
            <person name="Brodie E.L."/>
            <person name="Williams K.H."/>
            <person name="Hubbard S.S."/>
            <person name="Banfield J.F."/>
        </authorList>
    </citation>
    <scope>NUCLEOTIDE SEQUENCE [LARGE SCALE GENOMIC DNA]</scope>
</reference>
<dbReference type="InterPro" id="IPR004614">
    <property type="entry name" value="P_AcTrfase"/>
</dbReference>
<dbReference type="GO" id="GO:0016616">
    <property type="term" value="F:oxidoreductase activity, acting on the CH-OH group of donors, NAD or NADP as acceptor"/>
    <property type="evidence" value="ECO:0007669"/>
    <property type="project" value="InterPro"/>
</dbReference>
<evidence type="ECO:0000256" key="3">
    <source>
        <dbReference type="ARBA" id="ARBA00007686"/>
    </source>
</evidence>
<dbReference type="SUPFAM" id="SSF53223">
    <property type="entry name" value="Aminoacid dehydrogenase-like, N-terminal domain"/>
    <property type="match status" value="1"/>
</dbReference>
<evidence type="ECO:0000256" key="6">
    <source>
        <dbReference type="ARBA" id="ARBA00022723"/>
    </source>
</evidence>
<dbReference type="NCBIfam" id="NF007233">
    <property type="entry name" value="PRK09653.1"/>
    <property type="match status" value="1"/>
</dbReference>
<proteinExistence type="inferred from homology"/>
<evidence type="ECO:0000313" key="14">
    <source>
        <dbReference type="EMBL" id="OGL38734.1"/>
    </source>
</evidence>
<dbReference type="Pfam" id="PF01515">
    <property type="entry name" value="PTA_PTB"/>
    <property type="match status" value="1"/>
</dbReference>
<dbReference type="CDD" id="cd05311">
    <property type="entry name" value="NAD_bind_2_malic_enz"/>
    <property type="match status" value="1"/>
</dbReference>
<dbReference type="GO" id="GO:0004470">
    <property type="term" value="F:malic enzyme activity"/>
    <property type="evidence" value="ECO:0007669"/>
    <property type="project" value="InterPro"/>
</dbReference>
<comment type="cofactor">
    <cofactor evidence="1">
        <name>Mn(2+)</name>
        <dbReference type="ChEBI" id="CHEBI:29035"/>
    </cofactor>
</comment>
<feature type="domain" description="Malic enzyme NAD-binding" evidence="12">
    <location>
        <begin position="161"/>
        <end position="398"/>
    </location>
</feature>
<comment type="cofactor">
    <cofactor evidence="2">
        <name>Mg(2+)</name>
        <dbReference type="ChEBI" id="CHEBI:18420"/>
    </cofactor>
</comment>
<dbReference type="InterPro" id="IPR036291">
    <property type="entry name" value="NAD(P)-bd_dom_sf"/>
</dbReference>
<keyword evidence="8" id="KW-0511">Multifunctional enzyme</keyword>
<dbReference type="GO" id="GO:0008959">
    <property type="term" value="F:phosphate acetyltransferase activity"/>
    <property type="evidence" value="ECO:0007669"/>
    <property type="project" value="UniProtKB-EC"/>
</dbReference>
<keyword evidence="11" id="KW-0521">NADP</keyword>
<feature type="binding site" evidence="11">
    <location>
        <position position="285"/>
    </location>
    <ligand>
        <name>a divalent metal cation</name>
        <dbReference type="ChEBI" id="CHEBI:60240"/>
    </ligand>
</feature>
<dbReference type="SMART" id="SM00919">
    <property type="entry name" value="Malic_M"/>
    <property type="match status" value="1"/>
</dbReference>
<dbReference type="Gene3D" id="3.40.50.10950">
    <property type="match status" value="1"/>
</dbReference>
<evidence type="ECO:0000256" key="4">
    <source>
        <dbReference type="ARBA" id="ARBA00008756"/>
    </source>
</evidence>
<dbReference type="PANTHER" id="PTHR43237">
    <property type="entry name" value="NADP-DEPENDENT MALIC ENZYME"/>
    <property type="match status" value="1"/>
</dbReference>
<name>A0A1F7RCP6_9BACT</name>
<gene>
    <name evidence="14" type="ORF">A2042_06705</name>
</gene>
<organism evidence="14 15">
    <name type="scientific">Candidatus Schekmanbacteria bacterium GWA2_38_11</name>
    <dbReference type="NCBI Taxonomy" id="1817876"/>
    <lineage>
        <taxon>Bacteria</taxon>
        <taxon>Candidatus Schekmaniibacteriota</taxon>
    </lineage>
</organism>
<feature type="binding site" evidence="11">
    <location>
        <position position="160"/>
    </location>
    <ligand>
        <name>a divalent metal cation</name>
        <dbReference type="ChEBI" id="CHEBI:60240"/>
    </ligand>
</feature>
<feature type="binding site" evidence="11">
    <location>
        <begin position="74"/>
        <end position="81"/>
    </location>
    <ligand>
        <name>NADP(+)</name>
        <dbReference type="ChEBI" id="CHEBI:58349"/>
    </ligand>
</feature>
<evidence type="ECO:0000313" key="15">
    <source>
        <dbReference type="Proteomes" id="UP000178526"/>
    </source>
</evidence>
<dbReference type="InterPro" id="IPR012188">
    <property type="entry name" value="ME_PTA"/>
</dbReference>
<dbReference type="InterPro" id="IPR045213">
    <property type="entry name" value="Malic_NAD-bd_bact_type"/>
</dbReference>
<comment type="caution">
    <text evidence="14">The sequence shown here is derived from an EMBL/GenBank/DDBJ whole genome shotgun (WGS) entry which is preliminary data.</text>
</comment>
<dbReference type="InterPro" id="IPR002505">
    <property type="entry name" value="PTA_PTB"/>
</dbReference>
<evidence type="ECO:0000256" key="2">
    <source>
        <dbReference type="ARBA" id="ARBA00001946"/>
    </source>
</evidence>
<dbReference type="SUPFAM" id="SSF51735">
    <property type="entry name" value="NAD(P)-binding Rossmann-fold domains"/>
    <property type="match status" value="1"/>
</dbReference>
<dbReference type="Gene3D" id="3.40.50.10380">
    <property type="entry name" value="Malic enzyme, N-terminal domain"/>
    <property type="match status" value="1"/>
</dbReference>
<dbReference type="Gene3D" id="3.40.50.720">
    <property type="entry name" value="NAD(P)-binding Rossmann-like Domain"/>
    <property type="match status" value="1"/>
</dbReference>
<evidence type="ECO:0000256" key="5">
    <source>
        <dbReference type="ARBA" id="ARBA00012707"/>
    </source>
</evidence>
<accession>A0A1F7RCP6</accession>
<feature type="binding site" evidence="10">
    <location>
        <position position="134"/>
    </location>
    <ligand>
        <name>a divalent metal cation</name>
        <dbReference type="ChEBI" id="CHEBI:60240"/>
    </ligand>
</feature>
<keyword evidence="6 10" id="KW-0479">Metal-binding</keyword>
<evidence type="ECO:0000259" key="12">
    <source>
        <dbReference type="SMART" id="SM00919"/>
    </source>
</evidence>
<dbReference type="Gene3D" id="3.40.50.10750">
    <property type="entry name" value="Isocitrate/Isopropylmalate dehydrogenase-like"/>
    <property type="match status" value="1"/>
</dbReference>
<dbReference type="InterPro" id="IPR037062">
    <property type="entry name" value="Malic_N_dom_sf"/>
</dbReference>
<evidence type="ECO:0000256" key="1">
    <source>
        <dbReference type="ARBA" id="ARBA00001936"/>
    </source>
</evidence>
<comment type="similarity">
    <text evidence="3">In the N-terminal section; belongs to the malic enzymes family.</text>
</comment>
<dbReference type="InterPro" id="IPR042113">
    <property type="entry name" value="P_AcTrfase_dom1"/>
</dbReference>
<dbReference type="FunFam" id="3.40.50.10380:FF:000003">
    <property type="entry name" value="NADP-dependent malic enzyme"/>
    <property type="match status" value="1"/>
</dbReference>
<dbReference type="InterPro" id="IPR051674">
    <property type="entry name" value="Malate_Decarboxylase"/>
</dbReference>
<dbReference type="Pfam" id="PF03949">
    <property type="entry name" value="Malic_M"/>
    <property type="match status" value="1"/>
</dbReference>
<evidence type="ECO:0000256" key="7">
    <source>
        <dbReference type="ARBA" id="ARBA00023002"/>
    </source>
</evidence>
<dbReference type="Pfam" id="PF00390">
    <property type="entry name" value="malic"/>
    <property type="match status" value="1"/>
</dbReference>